<keyword evidence="5" id="KW-0325">Glycoprotein</keyword>
<dbReference type="PANTHER" id="PTHR11890">
    <property type="entry name" value="INTERLEUKIN-1 RECEPTOR FAMILY MEMBER"/>
    <property type="match status" value="1"/>
</dbReference>
<feature type="transmembrane region" description="Helical" evidence="7">
    <location>
        <begin position="259"/>
        <end position="285"/>
    </location>
</feature>
<dbReference type="AlphaFoldDB" id="A0A3Q3XN22"/>
<feature type="domain" description="Ig-like" evidence="9">
    <location>
        <begin position="10"/>
        <end position="107"/>
    </location>
</feature>
<dbReference type="SMART" id="SM00409">
    <property type="entry name" value="IG"/>
    <property type="match status" value="2"/>
</dbReference>
<proteinExistence type="inferred from homology"/>
<keyword evidence="2" id="KW-0378">Hydrolase</keyword>
<dbReference type="PROSITE" id="PS50104">
    <property type="entry name" value="TIR"/>
    <property type="match status" value="1"/>
</dbReference>
<evidence type="ECO:0000259" key="9">
    <source>
        <dbReference type="PROSITE" id="PS50835"/>
    </source>
</evidence>
<evidence type="ECO:0000313" key="11">
    <source>
        <dbReference type="Proteomes" id="UP000261620"/>
    </source>
</evidence>
<dbReference type="InterPro" id="IPR000157">
    <property type="entry name" value="TIR_dom"/>
</dbReference>
<keyword evidence="7" id="KW-1133">Transmembrane helix</keyword>
<reference evidence="10" key="2">
    <citation type="submission" date="2025-09" db="UniProtKB">
        <authorList>
            <consortium name="Ensembl"/>
        </authorList>
    </citation>
    <scope>IDENTIFICATION</scope>
</reference>
<keyword evidence="3" id="KW-0520">NAD</keyword>
<dbReference type="GO" id="GO:0016787">
    <property type="term" value="F:hydrolase activity"/>
    <property type="evidence" value="ECO:0007669"/>
    <property type="project" value="UniProtKB-KW"/>
</dbReference>
<keyword evidence="7" id="KW-0812">Transmembrane</keyword>
<dbReference type="InterPro" id="IPR036179">
    <property type="entry name" value="Ig-like_dom_sf"/>
</dbReference>
<dbReference type="GO" id="GO:0007165">
    <property type="term" value="P:signal transduction"/>
    <property type="evidence" value="ECO:0007669"/>
    <property type="project" value="InterPro"/>
</dbReference>
<reference evidence="10" key="1">
    <citation type="submission" date="2025-08" db="UniProtKB">
        <authorList>
            <consortium name="Ensembl"/>
        </authorList>
    </citation>
    <scope>IDENTIFICATION</scope>
</reference>
<dbReference type="SMART" id="SM00408">
    <property type="entry name" value="IGc2"/>
    <property type="match status" value="2"/>
</dbReference>
<comment type="similarity">
    <text evidence="1">Belongs to the interleukin-1 receptor family.</text>
</comment>
<dbReference type="PROSITE" id="PS50835">
    <property type="entry name" value="IG_LIKE"/>
    <property type="match status" value="2"/>
</dbReference>
<sequence>MLSNHIILFPYFSISLYALSHSDHSKDIETYHVSVGHLLVLKCHTADGHTNVIWSREGGHNQSLPGGLEVRDGLLLFLPVQMSHNGPYTCEKGDKTKSKMTFKVRVSSEKCPDPPETISIPQGVNGGLPCKQKEIFKLNSTRNIRWMKDCHLVERQVNDNGFIRLSAASENDAGKYTCLVDISLDGREYTAARSIQLTIKNGTYILWMAEVVHKRGRVYRVSTLSISKVLRQFLNVPFRCHVLSPADEKTGEVWLKEGILFFSYTALCLAASLIFLALVAVFLLFKVDLLLAYRSLLRHFTAQQAPSGKLYDAYVSFLHSDIGSAEVVSFALQVLPEVLERQHGYSLYIRGRDDCPGEAVHNVIDTTVRQCCRLIIILSPMAKVPTCRNKEEERISDEQNQLCYEQKIGLYEALTHNNPKVILVEIGPVDYSCLPESLRYIKRKQGSLMWRRPSIGKHRLTKLYLNRNFWKNLRFHMPSVPTRMSRNVIPADGSQTKMF</sequence>
<dbReference type="InterPro" id="IPR015621">
    <property type="entry name" value="IL-1_rcpt_fam"/>
</dbReference>
<dbReference type="PANTHER" id="PTHR11890:SF26">
    <property type="entry name" value="INTERLEUKIN-1 RECEPTOR TYPE 1"/>
    <property type="match status" value="1"/>
</dbReference>
<dbReference type="InterPro" id="IPR003598">
    <property type="entry name" value="Ig_sub2"/>
</dbReference>
<evidence type="ECO:0000256" key="4">
    <source>
        <dbReference type="ARBA" id="ARBA00023157"/>
    </source>
</evidence>
<dbReference type="STRING" id="94237.ENSMMOP00000025771"/>
<evidence type="ECO:0000256" key="6">
    <source>
        <dbReference type="ARBA" id="ARBA00023319"/>
    </source>
</evidence>
<keyword evidence="11" id="KW-1185">Reference proteome</keyword>
<dbReference type="PRINTS" id="PR01537">
    <property type="entry name" value="INTRLKN1R1F"/>
</dbReference>
<dbReference type="InterPro" id="IPR035897">
    <property type="entry name" value="Toll_tir_struct_dom_sf"/>
</dbReference>
<feature type="domain" description="Ig-like" evidence="9">
    <location>
        <begin position="112"/>
        <end position="196"/>
    </location>
</feature>
<dbReference type="InterPro" id="IPR007110">
    <property type="entry name" value="Ig-like_dom"/>
</dbReference>
<feature type="domain" description="TIR" evidence="8">
    <location>
        <begin position="309"/>
        <end position="477"/>
    </location>
</feature>
<evidence type="ECO:0000256" key="3">
    <source>
        <dbReference type="ARBA" id="ARBA00023027"/>
    </source>
</evidence>
<evidence type="ECO:0000256" key="2">
    <source>
        <dbReference type="ARBA" id="ARBA00022801"/>
    </source>
</evidence>
<dbReference type="Gene3D" id="2.60.40.10">
    <property type="entry name" value="Immunoglobulins"/>
    <property type="match status" value="2"/>
</dbReference>
<dbReference type="SUPFAM" id="SSF48726">
    <property type="entry name" value="Immunoglobulin"/>
    <property type="match status" value="1"/>
</dbReference>
<dbReference type="Proteomes" id="UP000261620">
    <property type="component" value="Unplaced"/>
</dbReference>
<dbReference type="OMA" id="LRYHMPP"/>
<keyword evidence="6" id="KW-0393">Immunoglobulin domain</keyword>
<evidence type="ECO:0000256" key="1">
    <source>
        <dbReference type="ARBA" id="ARBA00009752"/>
    </source>
</evidence>
<dbReference type="InterPro" id="IPR013783">
    <property type="entry name" value="Ig-like_fold"/>
</dbReference>
<evidence type="ECO:0000313" key="10">
    <source>
        <dbReference type="Ensembl" id="ENSMMOP00000025771.1"/>
    </source>
</evidence>
<dbReference type="Gene3D" id="3.40.50.10140">
    <property type="entry name" value="Toll/interleukin-1 receptor homology (TIR) domain"/>
    <property type="match status" value="1"/>
</dbReference>
<evidence type="ECO:0000256" key="5">
    <source>
        <dbReference type="ARBA" id="ARBA00023180"/>
    </source>
</evidence>
<evidence type="ECO:0000259" key="8">
    <source>
        <dbReference type="PROSITE" id="PS50104"/>
    </source>
</evidence>
<dbReference type="Ensembl" id="ENSMMOT00000026209.1">
    <property type="protein sequence ID" value="ENSMMOP00000025771.1"/>
    <property type="gene ID" value="ENSMMOG00000019538.1"/>
</dbReference>
<name>A0A3Q3XN22_MOLML</name>
<protein>
    <submittedName>
        <fullName evidence="10">Uncharacterized protein</fullName>
    </submittedName>
</protein>
<keyword evidence="4" id="KW-1015">Disulfide bond</keyword>
<dbReference type="InterPro" id="IPR003599">
    <property type="entry name" value="Ig_sub"/>
</dbReference>
<keyword evidence="7" id="KW-0472">Membrane</keyword>
<dbReference type="SUPFAM" id="SSF52200">
    <property type="entry name" value="Toll/Interleukin receptor TIR domain"/>
    <property type="match status" value="1"/>
</dbReference>
<evidence type="ECO:0000256" key="7">
    <source>
        <dbReference type="SAM" id="Phobius"/>
    </source>
</evidence>
<accession>A0A3Q3XN22</accession>
<dbReference type="Pfam" id="PF01582">
    <property type="entry name" value="TIR"/>
    <property type="match status" value="1"/>
</dbReference>
<organism evidence="10 11">
    <name type="scientific">Mola mola</name>
    <name type="common">Ocean sunfish</name>
    <name type="synonym">Tetraodon mola</name>
    <dbReference type="NCBI Taxonomy" id="94237"/>
    <lineage>
        <taxon>Eukaryota</taxon>
        <taxon>Metazoa</taxon>
        <taxon>Chordata</taxon>
        <taxon>Craniata</taxon>
        <taxon>Vertebrata</taxon>
        <taxon>Euteleostomi</taxon>
        <taxon>Actinopterygii</taxon>
        <taxon>Neopterygii</taxon>
        <taxon>Teleostei</taxon>
        <taxon>Neoteleostei</taxon>
        <taxon>Acanthomorphata</taxon>
        <taxon>Eupercaria</taxon>
        <taxon>Tetraodontiformes</taxon>
        <taxon>Molidae</taxon>
        <taxon>Mola</taxon>
    </lineage>
</organism>
<dbReference type="SMART" id="SM00255">
    <property type="entry name" value="TIR"/>
    <property type="match status" value="1"/>
</dbReference>